<feature type="transmembrane region" description="Helical" evidence="4">
    <location>
        <begin position="12"/>
        <end position="37"/>
    </location>
</feature>
<dbReference type="Gene3D" id="3.30.450.20">
    <property type="entry name" value="PAS domain"/>
    <property type="match status" value="1"/>
</dbReference>
<feature type="transmembrane region" description="Helical" evidence="4">
    <location>
        <begin position="304"/>
        <end position="323"/>
    </location>
</feature>
<dbReference type="InterPro" id="IPR018060">
    <property type="entry name" value="HTH_AraC"/>
</dbReference>
<evidence type="ECO:0000313" key="7">
    <source>
        <dbReference type="Proteomes" id="UP000600247"/>
    </source>
</evidence>
<dbReference type="InterPro" id="IPR009057">
    <property type="entry name" value="Homeodomain-like_sf"/>
</dbReference>
<comment type="caution">
    <text evidence="6">The sequence shown here is derived from an EMBL/GenBank/DDBJ whole genome shotgun (WGS) entry which is preliminary data.</text>
</comment>
<dbReference type="AlphaFoldDB" id="A0A917LVU2"/>
<dbReference type="PROSITE" id="PS01124">
    <property type="entry name" value="HTH_ARAC_FAMILY_2"/>
    <property type="match status" value="1"/>
</dbReference>
<reference evidence="6 7" key="1">
    <citation type="journal article" date="2014" name="Int. J. Syst. Evol. Microbiol.">
        <title>Complete genome sequence of Corynebacterium casei LMG S-19264T (=DSM 44701T), isolated from a smear-ripened cheese.</title>
        <authorList>
            <consortium name="US DOE Joint Genome Institute (JGI-PGF)"/>
            <person name="Walter F."/>
            <person name="Albersmeier A."/>
            <person name="Kalinowski J."/>
            <person name="Ruckert C."/>
        </authorList>
    </citation>
    <scope>NUCLEOTIDE SEQUENCE [LARGE SCALE GENOMIC DNA]</scope>
    <source>
        <strain evidence="6 7">CGMCC 1.15286</strain>
    </source>
</reference>
<keyword evidence="7" id="KW-1185">Reference proteome</keyword>
<organism evidence="6 7">
    <name type="scientific">Paenibacillus radicis</name>
    <name type="common">ex Gao et al. 2016</name>
    <dbReference type="NCBI Taxonomy" id="1737354"/>
    <lineage>
        <taxon>Bacteria</taxon>
        <taxon>Bacillati</taxon>
        <taxon>Bacillota</taxon>
        <taxon>Bacilli</taxon>
        <taxon>Bacillales</taxon>
        <taxon>Paenibacillaceae</taxon>
        <taxon>Paenibacillus</taxon>
    </lineage>
</organism>
<dbReference type="SUPFAM" id="SSF46689">
    <property type="entry name" value="Homeodomain-like"/>
    <property type="match status" value="2"/>
</dbReference>
<proteinExistence type="predicted"/>
<evidence type="ECO:0000259" key="5">
    <source>
        <dbReference type="PROSITE" id="PS01124"/>
    </source>
</evidence>
<evidence type="ECO:0000256" key="1">
    <source>
        <dbReference type="ARBA" id="ARBA00023015"/>
    </source>
</evidence>
<evidence type="ECO:0000256" key="3">
    <source>
        <dbReference type="ARBA" id="ARBA00023163"/>
    </source>
</evidence>
<dbReference type="InterPro" id="IPR018062">
    <property type="entry name" value="HTH_AraC-typ_CS"/>
</dbReference>
<dbReference type="PANTHER" id="PTHR43280">
    <property type="entry name" value="ARAC-FAMILY TRANSCRIPTIONAL REGULATOR"/>
    <property type="match status" value="1"/>
</dbReference>
<dbReference type="Pfam" id="PF12833">
    <property type="entry name" value="HTH_18"/>
    <property type="match status" value="1"/>
</dbReference>
<sequence length="787" mass="88817">MKNGRPRNNVSFFHKSLIITLLISSIPLITLAILTYYTGVREIEREVGRTQELQYAQVSERMDAQLTQLKMTVNQWAYNPLIMELPNHSIGQDVRYTLDLFNQLVVMKQSDPLISQVSLLIGGDKPLLIDGEDGSLPLPQKLFTERYLPLLEQQQMIFWTDRLAATENRTKNTLSLSLVQKVPVLSDPAYGAIIVGLNKGELASLLEQLSPPEKGSAFIFNPDQGYLVTSAAHPAGEDDTKSKLNDAILTAVQNSGKSSGSFSYSADREVYVVTYGHLKSTGWLYVCATPLSHLIKPVERIFKLPLFAGILGLVIAFILSWLASKQLYRPLLYLTKVFGHDHPASAVDAPRRNEVQFIESRWNYLLRERTDMKFKLEKAMPALRDGFVLQLVQGHLNALPDYRIREQFEQYELPTDNVCYSMLLVELSGFTNRYGNLASGDDRLLTFAAANIMEEMLQEQQRSEHSPLSMPALVINFQDLTIGVLFTHSDELAKEQIKAAVSGFGRQLIAPLQTYLKLQATVGVSRVTTSVKHLSIMLEDTRRAMRHRGTETDDSVIDTEALAPAGEPASIYPFLQGNLLLQALQSGMEEQAAQHTKAFMDALRAKSSNAYAIQQGMLQLLGNVLFTMIQMGSNPQQLYKGINLYEQLLQLREPSAMLDWFNASVLAPFMEEMQSHKDMEIKQTVEKVIALMQEHYMQDLSLEDCAERFGTYPQKLSVSFRQYAGVNFIDYLTRLRLNRSKELLVGTHLKISEIAAQVGYQPAYYNRTFKKHEGLTPGQYREKHAPE</sequence>
<name>A0A917LVU2_9BACL</name>
<dbReference type="PROSITE" id="PS00041">
    <property type="entry name" value="HTH_ARAC_FAMILY_1"/>
    <property type="match status" value="1"/>
</dbReference>
<evidence type="ECO:0000256" key="4">
    <source>
        <dbReference type="SAM" id="Phobius"/>
    </source>
</evidence>
<feature type="domain" description="HTH araC/xylS-type" evidence="5">
    <location>
        <begin position="686"/>
        <end position="783"/>
    </location>
</feature>
<dbReference type="EMBL" id="BMHY01000002">
    <property type="protein sequence ID" value="GGG59955.1"/>
    <property type="molecule type" value="Genomic_DNA"/>
</dbReference>
<dbReference type="Gene3D" id="1.10.10.60">
    <property type="entry name" value="Homeodomain-like"/>
    <property type="match status" value="2"/>
</dbReference>
<dbReference type="SMART" id="SM00342">
    <property type="entry name" value="HTH_ARAC"/>
    <property type="match status" value="1"/>
</dbReference>
<dbReference type="GO" id="GO:0003700">
    <property type="term" value="F:DNA-binding transcription factor activity"/>
    <property type="evidence" value="ECO:0007669"/>
    <property type="project" value="InterPro"/>
</dbReference>
<accession>A0A917LVU2</accession>
<keyword evidence="1" id="KW-0805">Transcription regulation</keyword>
<dbReference type="Proteomes" id="UP000600247">
    <property type="component" value="Unassembled WGS sequence"/>
</dbReference>
<keyword evidence="2" id="KW-0238">DNA-binding</keyword>
<evidence type="ECO:0000313" key="6">
    <source>
        <dbReference type="EMBL" id="GGG59955.1"/>
    </source>
</evidence>
<protein>
    <submittedName>
        <fullName evidence="6">HTH-type transcriptional regulator YesS</fullName>
    </submittedName>
</protein>
<keyword evidence="4" id="KW-0472">Membrane</keyword>
<dbReference type="RefSeq" id="WP_188887997.1">
    <property type="nucleotide sequence ID" value="NZ_BMHY01000002.1"/>
</dbReference>
<dbReference type="CDD" id="cd18774">
    <property type="entry name" value="PDC2_HK_sensor"/>
    <property type="match status" value="1"/>
</dbReference>
<keyword evidence="3" id="KW-0804">Transcription</keyword>
<keyword evidence="4" id="KW-1133">Transmembrane helix</keyword>
<evidence type="ECO:0000256" key="2">
    <source>
        <dbReference type="ARBA" id="ARBA00023125"/>
    </source>
</evidence>
<dbReference type="PANTHER" id="PTHR43280:SF2">
    <property type="entry name" value="HTH-TYPE TRANSCRIPTIONAL REGULATOR EXSA"/>
    <property type="match status" value="1"/>
</dbReference>
<keyword evidence="4" id="KW-0812">Transmembrane</keyword>
<gene>
    <name evidence="6" type="primary">yesS</name>
    <name evidence="6" type="ORF">GCM10010918_11450</name>
</gene>
<dbReference type="GO" id="GO:0043565">
    <property type="term" value="F:sequence-specific DNA binding"/>
    <property type="evidence" value="ECO:0007669"/>
    <property type="project" value="InterPro"/>
</dbReference>